<feature type="binding site" description="axial binding residue" evidence="6">
    <location>
        <position position="516"/>
    </location>
    <ligand>
        <name>heme</name>
        <dbReference type="ChEBI" id="CHEBI:30413"/>
    </ligand>
    <ligandPart>
        <name>Fe</name>
        <dbReference type="ChEBI" id="CHEBI:18248"/>
    </ligandPart>
</feature>
<dbReference type="Proteomes" id="UP001305414">
    <property type="component" value="Unassembled WGS sequence"/>
</dbReference>
<proteinExistence type="inferred from homology"/>
<evidence type="ECO:0000256" key="4">
    <source>
        <dbReference type="ARBA" id="ARBA00023004"/>
    </source>
</evidence>
<evidence type="ECO:0000256" key="7">
    <source>
        <dbReference type="SAM" id="Phobius"/>
    </source>
</evidence>
<keyword evidence="7" id="KW-0472">Membrane</keyword>
<organism evidence="8 9">
    <name type="scientific">Xylaria bambusicola</name>
    <dbReference type="NCBI Taxonomy" id="326684"/>
    <lineage>
        <taxon>Eukaryota</taxon>
        <taxon>Fungi</taxon>
        <taxon>Dikarya</taxon>
        <taxon>Ascomycota</taxon>
        <taxon>Pezizomycotina</taxon>
        <taxon>Sordariomycetes</taxon>
        <taxon>Xylariomycetidae</taxon>
        <taxon>Xylariales</taxon>
        <taxon>Xylariaceae</taxon>
        <taxon>Xylaria</taxon>
    </lineage>
</organism>
<feature type="transmembrane region" description="Helical" evidence="7">
    <location>
        <begin position="73"/>
        <end position="95"/>
    </location>
</feature>
<dbReference type="PANTHER" id="PTHR46300:SF2">
    <property type="entry name" value="CYTOCHROME P450 MONOOXYGENASE ALNH-RELATED"/>
    <property type="match status" value="1"/>
</dbReference>
<dbReference type="Pfam" id="PF00067">
    <property type="entry name" value="p450"/>
    <property type="match status" value="1"/>
</dbReference>
<sequence>MRIMDSFVTTLTLASERGGIVIAMVGIALNDNQTPRLSLGEESIRLSLLAPLSVALNPFSFNRVSLKPAMNTYVTTSMPSAIVVLGFAACVAILWRLSKIGQRPKDYPPGPPTLPLIGNLHQMPKGNGHLQFKKWAEQYGPVYSLILGTKVVVVLSSDVAVKDLLDKRSAIYSSRPEFYLGQEIVSGNLRPLFLQYGNTWRLVRKLAHGVLNIVVARSYVPYQDLENRAMLMGLLEDPDQFINHIRRYTTSLTTQMTFGYRTPTSDDPNLIEMFENFERLSELAGTQVAALLDLFPVLRRLPDFLLPSRKLGKEVHKRELALFMKHFLNARKQLHSGNAKPCCCIDLLRFQKESGISDELACYMSGSLLQAGSETTSAILIGFVEAMLLFPEVAKQAQAEIDRVCGDRLPDLNDVPDLPFIRGCMKESLRWMPAAVLGVPHAVIQDDFYQGYRIPKGATVLFNVWAIHNDPKRHPNPRKYDPSRWAGDNQNSIQAALNADPTQRDHFTFGAGRRMCQGMHIADRSLFLGMSRMLWAFDLKPAVDAKTGKEVLPDVNNVVDGLFVVPQPFPANIVPRSASRAARVREEWGKLQHLLDEDNQWKTVPEGLKWRDYEPLEGEEDVLDVVP</sequence>
<dbReference type="CDD" id="cd11065">
    <property type="entry name" value="CYP64-like"/>
    <property type="match status" value="1"/>
</dbReference>
<dbReference type="Gene3D" id="1.10.630.10">
    <property type="entry name" value="Cytochrome P450"/>
    <property type="match status" value="1"/>
</dbReference>
<evidence type="ECO:0000313" key="9">
    <source>
        <dbReference type="Proteomes" id="UP001305414"/>
    </source>
</evidence>
<protein>
    <recommendedName>
        <fullName evidence="10">Cytochrome P450</fullName>
    </recommendedName>
</protein>
<reference evidence="8 9" key="1">
    <citation type="submission" date="2023-10" db="EMBL/GenBank/DDBJ databases">
        <title>Draft genome sequence of Xylaria bambusicola isolate GMP-LS, the root and basal stem rot pathogen of sugarcane in Indonesia.</title>
        <authorList>
            <person name="Selvaraj P."/>
            <person name="Muralishankar V."/>
            <person name="Muruganantham S."/>
            <person name="Sp S."/>
            <person name="Haryani S."/>
            <person name="Lau K.J.X."/>
            <person name="Naqvi N.I."/>
        </authorList>
    </citation>
    <scope>NUCLEOTIDE SEQUENCE [LARGE SCALE GENOMIC DNA]</scope>
    <source>
        <strain evidence="8">GMP-LS</strain>
    </source>
</reference>
<keyword evidence="3" id="KW-0560">Oxidoreductase</keyword>
<evidence type="ECO:0000256" key="6">
    <source>
        <dbReference type="PIRSR" id="PIRSR602401-1"/>
    </source>
</evidence>
<dbReference type="InterPro" id="IPR001128">
    <property type="entry name" value="Cyt_P450"/>
</dbReference>
<dbReference type="GO" id="GO:0005506">
    <property type="term" value="F:iron ion binding"/>
    <property type="evidence" value="ECO:0007669"/>
    <property type="project" value="InterPro"/>
</dbReference>
<comment type="cofactor">
    <cofactor evidence="6">
        <name>heme</name>
        <dbReference type="ChEBI" id="CHEBI:30413"/>
    </cofactor>
</comment>
<evidence type="ECO:0000256" key="3">
    <source>
        <dbReference type="ARBA" id="ARBA00023002"/>
    </source>
</evidence>
<evidence type="ECO:0000256" key="1">
    <source>
        <dbReference type="ARBA" id="ARBA00010617"/>
    </source>
</evidence>
<dbReference type="InterPro" id="IPR050364">
    <property type="entry name" value="Cytochrome_P450_fung"/>
</dbReference>
<dbReference type="GO" id="GO:0020037">
    <property type="term" value="F:heme binding"/>
    <property type="evidence" value="ECO:0007669"/>
    <property type="project" value="InterPro"/>
</dbReference>
<keyword evidence="4 6" id="KW-0408">Iron</keyword>
<comment type="caution">
    <text evidence="8">The sequence shown here is derived from an EMBL/GenBank/DDBJ whole genome shotgun (WGS) entry which is preliminary data.</text>
</comment>
<keyword evidence="2 6" id="KW-0479">Metal-binding</keyword>
<dbReference type="InterPro" id="IPR002401">
    <property type="entry name" value="Cyt_P450_E_grp-I"/>
</dbReference>
<dbReference type="PANTHER" id="PTHR46300">
    <property type="entry name" value="P450, PUTATIVE (EUROFUNG)-RELATED-RELATED"/>
    <property type="match status" value="1"/>
</dbReference>
<keyword evidence="6" id="KW-0349">Heme</keyword>
<accession>A0AAN7ZB96</accession>
<evidence type="ECO:0000256" key="5">
    <source>
        <dbReference type="ARBA" id="ARBA00023033"/>
    </source>
</evidence>
<keyword evidence="9" id="KW-1185">Reference proteome</keyword>
<gene>
    <name evidence="8" type="ORF">RRF57_013114</name>
</gene>
<dbReference type="InterPro" id="IPR036396">
    <property type="entry name" value="Cyt_P450_sf"/>
</dbReference>
<name>A0AAN7ZB96_9PEZI</name>
<dbReference type="GO" id="GO:0004497">
    <property type="term" value="F:monooxygenase activity"/>
    <property type="evidence" value="ECO:0007669"/>
    <property type="project" value="UniProtKB-KW"/>
</dbReference>
<keyword evidence="7" id="KW-0812">Transmembrane</keyword>
<dbReference type="SUPFAM" id="SSF48264">
    <property type="entry name" value="Cytochrome P450"/>
    <property type="match status" value="1"/>
</dbReference>
<evidence type="ECO:0000256" key="2">
    <source>
        <dbReference type="ARBA" id="ARBA00022723"/>
    </source>
</evidence>
<dbReference type="PRINTS" id="PR00463">
    <property type="entry name" value="EP450I"/>
</dbReference>
<dbReference type="AlphaFoldDB" id="A0AAN7ZB96"/>
<dbReference type="GO" id="GO:0016705">
    <property type="term" value="F:oxidoreductase activity, acting on paired donors, with incorporation or reduction of molecular oxygen"/>
    <property type="evidence" value="ECO:0007669"/>
    <property type="project" value="InterPro"/>
</dbReference>
<evidence type="ECO:0008006" key="10">
    <source>
        <dbReference type="Google" id="ProtNLM"/>
    </source>
</evidence>
<comment type="similarity">
    <text evidence="1">Belongs to the cytochrome P450 family.</text>
</comment>
<evidence type="ECO:0000313" key="8">
    <source>
        <dbReference type="EMBL" id="KAK5637402.1"/>
    </source>
</evidence>
<feature type="transmembrane region" description="Helical" evidence="7">
    <location>
        <begin position="43"/>
        <end position="61"/>
    </location>
</feature>
<keyword evidence="7" id="KW-1133">Transmembrane helix</keyword>
<dbReference type="EMBL" id="JAWHQM010000114">
    <property type="protein sequence ID" value="KAK5637402.1"/>
    <property type="molecule type" value="Genomic_DNA"/>
</dbReference>
<keyword evidence="5" id="KW-0503">Monooxygenase</keyword>